<feature type="region of interest" description="Disordered" evidence="4">
    <location>
        <begin position="82"/>
        <end position="403"/>
    </location>
</feature>
<dbReference type="Gene3D" id="6.10.250.3180">
    <property type="match status" value="1"/>
</dbReference>
<feature type="compositionally biased region" description="Polar residues" evidence="4">
    <location>
        <begin position="332"/>
        <end position="343"/>
    </location>
</feature>
<accession>A0A034VDL5</accession>
<dbReference type="PROSITE" id="PS51319">
    <property type="entry name" value="TFIIS_N"/>
    <property type="match status" value="1"/>
</dbReference>
<proteinExistence type="predicted"/>
<feature type="compositionally biased region" description="Low complexity" evidence="4">
    <location>
        <begin position="316"/>
        <end position="331"/>
    </location>
</feature>
<evidence type="ECO:0000259" key="5">
    <source>
        <dbReference type="PROSITE" id="PS51319"/>
    </source>
</evidence>
<dbReference type="EMBL" id="GAKP01017543">
    <property type="protein sequence ID" value="JAC41409.1"/>
    <property type="molecule type" value="Transcribed_RNA"/>
</dbReference>
<evidence type="ECO:0000256" key="2">
    <source>
        <dbReference type="ARBA" id="ARBA00023242"/>
    </source>
</evidence>
<sequence>MSSTSILGVIQHYQRSIEHSQDDEGRLLHCINKLYKLPVKVEHLQETGVGKTVNSLRKYNGEIGIAAKALVTKWKAMVAAEEEPAEVSNCQGNDDDDDMNNANGHGSSDDDRHNHSRKTSPQEHTHSNTLSENTPKERQNKHRDKGNSEHKSKSHNETHKHEISTTKRKRDVEQEQKELSAVKKSKHEDRRNEGKNRENDRHKLSDEKSTRHREHGEKHSSNRDTKTTSSSTTHHKNGGDSKEKRESLKGAKLSEHTSSSRRETNSSSEKTSKQDENEKHRSSKDKDRHERSKESKNDKGKSSSKDTSHRDKHHNSSTSHSSNVSSKPSTSATEQVATSSSSHAKGESRNNSRKRQLDSDSNDSTPTKAKGPKTPKATKQKPTIHNDNEEEVDADDGIDSSMGANFADVLGMLNMPTKKAKKSLNTSKSPTASTSSKSTSNDKPSGSSSSSKNARSEYIPTPISSASTSAKPVDKKPDLLSASAKLAPLDPSIALELPTISANYKPLPHNKTVMDCIYRNSGAVLPTPKPVRTLTDAEALSHGISSKTMRTKIYSGVKTGQVLQVPSLFDLCIRVLQKNIDGLEYTGGVPFDVLRPVLDRATPQQLLTFEEYNPYLMEDSDCLWQIHVQRNYRSKKRLEMESWREMYLRCEEEKEQKLNSLTATIKQSQKIIAAPVRKTQLAFVDSMVKPPRSVMRKQEQFGTKAKLVATPAARVAALSNVTPNAGKVGDTRLRVAATVRDAAQVSHAPMRAKKAPLMAKTLQFMRGRHKR</sequence>
<comment type="subcellular location">
    <subcellularLocation>
        <location evidence="1 3">Nucleus</location>
    </subcellularLocation>
</comment>
<dbReference type="KEGG" id="bdr:105231886"/>
<protein>
    <submittedName>
        <fullName evidence="6">Transcription elongation factor B polypeptide 3</fullName>
    </submittedName>
</protein>
<dbReference type="PANTHER" id="PTHR15141">
    <property type="entry name" value="TRANSCRIPTION ELONGATION FACTOR B POLYPEPTIDE 3"/>
    <property type="match status" value="1"/>
</dbReference>
<dbReference type="GO" id="GO:0006368">
    <property type="term" value="P:transcription elongation by RNA polymerase II"/>
    <property type="evidence" value="ECO:0007669"/>
    <property type="project" value="InterPro"/>
</dbReference>
<evidence type="ECO:0000256" key="1">
    <source>
        <dbReference type="ARBA" id="ARBA00004123"/>
    </source>
</evidence>
<dbReference type="PANTHER" id="PTHR15141:SF76">
    <property type="entry name" value="TRANSCRIPTION ELONGATION FACTOR B POLYPEPTIDE 3"/>
    <property type="match status" value="1"/>
</dbReference>
<dbReference type="RefSeq" id="XP_011211692.2">
    <property type="nucleotide sequence ID" value="XM_011213390.4"/>
</dbReference>
<feature type="compositionally biased region" description="Acidic residues" evidence="4">
    <location>
        <begin position="388"/>
        <end position="398"/>
    </location>
</feature>
<feature type="domain" description="TFIIS N-terminal" evidence="5">
    <location>
        <begin position="8"/>
        <end position="81"/>
    </location>
</feature>
<dbReference type="InterPro" id="IPR010684">
    <property type="entry name" value="RNA_pol_II_trans_fac_SIII_A"/>
</dbReference>
<feature type="region of interest" description="Disordered" evidence="4">
    <location>
        <begin position="419"/>
        <end position="475"/>
    </location>
</feature>
<dbReference type="SMART" id="SM00509">
    <property type="entry name" value="TFS2N"/>
    <property type="match status" value="1"/>
</dbReference>
<keyword evidence="6" id="KW-0648">Protein biosynthesis</keyword>
<dbReference type="InterPro" id="IPR003617">
    <property type="entry name" value="TFIIS/CRSP70_N_sub"/>
</dbReference>
<dbReference type="CTD" id="6924"/>
<feature type="compositionally biased region" description="Basic and acidic residues" evidence="4">
    <location>
        <begin position="344"/>
        <end position="358"/>
    </location>
</feature>
<dbReference type="OrthoDB" id="21513at2759"/>
<dbReference type="Pfam" id="PF08711">
    <property type="entry name" value="Med26"/>
    <property type="match status" value="1"/>
</dbReference>
<evidence type="ECO:0000256" key="4">
    <source>
        <dbReference type="SAM" id="MobiDB-lite"/>
    </source>
</evidence>
<dbReference type="GeneID" id="105231886"/>
<feature type="compositionally biased region" description="Basic and acidic residues" evidence="4">
    <location>
        <begin position="237"/>
        <end position="309"/>
    </location>
</feature>
<keyword evidence="6" id="KW-0251">Elongation factor</keyword>
<dbReference type="AlphaFoldDB" id="A0A034VDL5"/>
<feature type="compositionally biased region" description="Low complexity" evidence="4">
    <location>
        <begin position="426"/>
        <end position="453"/>
    </location>
</feature>
<feature type="compositionally biased region" description="Basic and acidic residues" evidence="4">
    <location>
        <begin position="145"/>
        <end position="226"/>
    </location>
</feature>
<evidence type="ECO:0000313" key="6">
    <source>
        <dbReference type="EMBL" id="JAC41406.1"/>
    </source>
</evidence>
<feature type="compositionally biased region" description="Basic residues" evidence="4">
    <location>
        <begin position="370"/>
        <end position="379"/>
    </location>
</feature>
<dbReference type="EMBL" id="GAKP01017546">
    <property type="protein sequence ID" value="JAC41406.1"/>
    <property type="molecule type" value="Transcribed_RNA"/>
</dbReference>
<dbReference type="SUPFAM" id="SSF47676">
    <property type="entry name" value="Conserved domain common to transcription factors TFIIS, elongin A, CRSP70"/>
    <property type="match status" value="1"/>
</dbReference>
<organism evidence="6">
    <name type="scientific">Bactrocera dorsalis</name>
    <name type="common">Oriental fruit fly</name>
    <name type="synonym">Dacus dorsalis</name>
    <dbReference type="NCBI Taxonomy" id="27457"/>
    <lineage>
        <taxon>Eukaryota</taxon>
        <taxon>Metazoa</taxon>
        <taxon>Ecdysozoa</taxon>
        <taxon>Arthropoda</taxon>
        <taxon>Hexapoda</taxon>
        <taxon>Insecta</taxon>
        <taxon>Pterygota</taxon>
        <taxon>Neoptera</taxon>
        <taxon>Endopterygota</taxon>
        <taxon>Diptera</taxon>
        <taxon>Brachycera</taxon>
        <taxon>Muscomorpha</taxon>
        <taxon>Tephritoidea</taxon>
        <taxon>Tephritidae</taxon>
        <taxon>Bactrocera</taxon>
        <taxon>Bactrocera</taxon>
    </lineage>
</organism>
<dbReference type="Gene3D" id="1.20.930.10">
    <property type="entry name" value="Conserved domain common to transcription factors TFIIS, elongin A, CRSP70"/>
    <property type="match status" value="1"/>
</dbReference>
<dbReference type="EMBL" id="GAKP01017548">
    <property type="protein sequence ID" value="JAC41404.1"/>
    <property type="molecule type" value="Transcribed_RNA"/>
</dbReference>
<dbReference type="Pfam" id="PF06881">
    <property type="entry name" value="Elongin_A"/>
    <property type="match status" value="1"/>
</dbReference>
<dbReference type="InterPro" id="IPR017923">
    <property type="entry name" value="TFIIS_N"/>
</dbReference>
<dbReference type="GO" id="GO:0070449">
    <property type="term" value="C:elongin complex"/>
    <property type="evidence" value="ECO:0007669"/>
    <property type="project" value="InterPro"/>
</dbReference>
<dbReference type="InterPro" id="IPR035441">
    <property type="entry name" value="TFIIS/LEDGF_dom_sf"/>
</dbReference>
<dbReference type="GO" id="GO:0003746">
    <property type="term" value="F:translation elongation factor activity"/>
    <property type="evidence" value="ECO:0007669"/>
    <property type="project" value="UniProtKB-KW"/>
</dbReference>
<name>A0A034VDL5_BACDO</name>
<gene>
    <name evidence="6" type="primary">ELOA1</name>
</gene>
<keyword evidence="2 3" id="KW-0539">Nucleus</keyword>
<dbReference type="InterPro" id="IPR051870">
    <property type="entry name" value="Elongin-A_domain"/>
</dbReference>
<reference evidence="6" key="1">
    <citation type="journal article" date="2014" name="BMC Genomics">
        <title>Characterizing the developmental transcriptome of the oriental fruit fly, Bactrocera dorsalis (Diptera: Tephritidae) through comparative genomic analysis with Drosophila melanogaster utilizing modENCODE datasets.</title>
        <authorList>
            <person name="Geib S.M."/>
            <person name="Calla B."/>
            <person name="Hall B."/>
            <person name="Hou S."/>
            <person name="Manoukis N.C."/>
        </authorList>
    </citation>
    <scope>NUCLEOTIDE SEQUENCE</scope>
    <source>
        <strain evidence="6">Punador</strain>
    </source>
</reference>
<evidence type="ECO:0000256" key="3">
    <source>
        <dbReference type="PROSITE-ProRule" id="PRU00649"/>
    </source>
</evidence>